<dbReference type="VEuPathDB" id="FungiDB:JI435_114300"/>
<name>A0A7U2FCF1_PHANO</name>
<accession>A0A7U2FCF1</accession>
<organism evidence="2 3">
    <name type="scientific">Phaeosphaeria nodorum (strain SN15 / ATCC MYA-4574 / FGSC 10173)</name>
    <name type="common">Glume blotch fungus</name>
    <name type="synonym">Parastagonospora nodorum</name>
    <dbReference type="NCBI Taxonomy" id="321614"/>
    <lineage>
        <taxon>Eukaryota</taxon>
        <taxon>Fungi</taxon>
        <taxon>Dikarya</taxon>
        <taxon>Ascomycota</taxon>
        <taxon>Pezizomycotina</taxon>
        <taxon>Dothideomycetes</taxon>
        <taxon>Pleosporomycetidae</taxon>
        <taxon>Pleosporales</taxon>
        <taxon>Pleosporineae</taxon>
        <taxon>Phaeosphaeriaceae</taxon>
        <taxon>Parastagonospora</taxon>
    </lineage>
</organism>
<feature type="domain" description="Heterokaryon incompatibility" evidence="1">
    <location>
        <begin position="7"/>
        <end position="146"/>
    </location>
</feature>
<dbReference type="OMA" id="NIICASE"/>
<evidence type="ECO:0000259" key="1">
    <source>
        <dbReference type="Pfam" id="PF06985"/>
    </source>
</evidence>
<evidence type="ECO:0000313" key="3">
    <source>
        <dbReference type="Proteomes" id="UP000663193"/>
    </source>
</evidence>
<dbReference type="Pfam" id="PF06985">
    <property type="entry name" value="HET"/>
    <property type="match status" value="1"/>
</dbReference>
<dbReference type="InterPro" id="IPR052895">
    <property type="entry name" value="HetReg/Transcr_Mod"/>
</dbReference>
<dbReference type="PANTHER" id="PTHR24148">
    <property type="entry name" value="ANKYRIN REPEAT DOMAIN-CONTAINING PROTEIN 39 HOMOLOG-RELATED"/>
    <property type="match status" value="1"/>
</dbReference>
<dbReference type="EMBL" id="CP069036">
    <property type="protein sequence ID" value="QRD02693.1"/>
    <property type="molecule type" value="Genomic_DNA"/>
</dbReference>
<reference evidence="3" key="1">
    <citation type="journal article" date="2021" name="BMC Genomics">
        <title>Chromosome-level genome assembly and manually-curated proteome of model necrotroph Parastagonospora nodorum Sn15 reveals a genome-wide trove of candidate effector homologs, and redundancy of virulence-related functions within an accessory chromosome.</title>
        <authorList>
            <person name="Bertazzoni S."/>
            <person name="Jones D.A.B."/>
            <person name="Phan H.T."/>
            <person name="Tan K.-C."/>
            <person name="Hane J.K."/>
        </authorList>
    </citation>
    <scope>NUCLEOTIDE SEQUENCE [LARGE SCALE GENOMIC DNA]</scope>
    <source>
        <strain evidence="3">SN15 / ATCC MYA-4574 / FGSC 10173)</strain>
    </source>
</reference>
<dbReference type="AlphaFoldDB" id="A0A7U2FCF1"/>
<keyword evidence="3" id="KW-1185">Reference proteome</keyword>
<dbReference type="OrthoDB" id="2157530at2759"/>
<dbReference type="KEGG" id="pno:SNOG_11430"/>
<dbReference type="RefSeq" id="XP_001801672.1">
    <property type="nucleotide sequence ID" value="XM_001801620.1"/>
</dbReference>
<proteinExistence type="predicted"/>
<evidence type="ECO:0000313" key="2">
    <source>
        <dbReference type="EMBL" id="QRD02693.1"/>
    </source>
</evidence>
<dbReference type="Proteomes" id="UP000663193">
    <property type="component" value="Chromosome 14"/>
</dbReference>
<dbReference type="PANTHER" id="PTHR24148:SF82">
    <property type="entry name" value="HETEROKARYON INCOMPATIBILITY DOMAIN-CONTAINING PROTEIN"/>
    <property type="match status" value="1"/>
</dbReference>
<gene>
    <name evidence="2" type="ORF">JI435_114300</name>
</gene>
<dbReference type="InterPro" id="IPR010730">
    <property type="entry name" value="HET"/>
</dbReference>
<sequence length="570" mass="63815">MASKEAILNEIPVEITANLDCAIRHLRLVVGKRFLWIDAVSMNQKDVQERNHQVRIMGNIYRTAGRVIIWLGPVDPTNLHLRAILGAMQFHFSNASPTPTTLFDYACSISSLVEAQTQVNPKECLLDAIHGLIDRAWFGRVWVVQELALAKNAMIHVGSFSFPWNSFERFMTWLPHHNFDPRTRPELAEAAARVVKVSCNTPFSSQLCRTVHLSATDPRDKVFSIIGISDPSSTDIKPDYTMSCQGVFAAAAAAVLREGKFAIYFHAPLHPLRQSQKLRKLPHLPSWVPDLRITGAAYTKKHVGYTGYRTDFDTDPSKTYHRPTTILSRSQYDTPIEQFLGNMCRQLPFPPASFSADLTQLHAPGLVLGEIKKTSGDRLYSMGDACLHTGLPLSVYHIFHDMARPCGVSAETFVRGLLRPWTDLKVYHRFPKQAALQLFDLGLRRSSVSAPVWDAVQEICVDIKRNAANRTLFVTENGHVGLSYHPDVVGGICTGDVVAGLFGINFPFILRGNGDGSYRMVNVCNIVDHSWGHGFLRNQEGDAWNTLDRNRPGNLFTSCEDFGMREFVIV</sequence>
<protein>
    <recommendedName>
        <fullName evidence="1">Heterokaryon incompatibility domain-containing protein</fullName>
    </recommendedName>
</protein>